<feature type="region of interest" description="Disordered" evidence="5">
    <location>
        <begin position="185"/>
        <end position="259"/>
    </location>
</feature>
<feature type="compositionally biased region" description="Pro residues" evidence="5">
    <location>
        <begin position="305"/>
        <end position="316"/>
    </location>
</feature>
<dbReference type="OrthoDB" id="2801544at2759"/>
<evidence type="ECO:0000256" key="4">
    <source>
        <dbReference type="ARBA" id="ARBA00022840"/>
    </source>
</evidence>
<dbReference type="PANTHER" id="PTHR45766">
    <property type="entry name" value="DNA ANNEALING HELICASE AND ENDONUCLEASE ZRANB3 FAMILY MEMBER"/>
    <property type="match status" value="1"/>
</dbReference>
<dbReference type="SMART" id="SM00490">
    <property type="entry name" value="HELICc"/>
    <property type="match status" value="1"/>
</dbReference>
<keyword evidence="2" id="KW-0378">Hydrolase</keyword>
<keyword evidence="4" id="KW-0067">ATP-binding</keyword>
<dbReference type="Gene3D" id="3.40.50.300">
    <property type="entry name" value="P-loop containing nucleotide triphosphate hydrolases"/>
    <property type="match status" value="1"/>
</dbReference>
<evidence type="ECO:0000256" key="2">
    <source>
        <dbReference type="ARBA" id="ARBA00022801"/>
    </source>
</evidence>
<dbReference type="Gene3D" id="3.40.50.10810">
    <property type="entry name" value="Tandem AAA-ATPase domain"/>
    <property type="match status" value="1"/>
</dbReference>
<evidence type="ECO:0000313" key="6">
    <source>
        <dbReference type="EMBL" id="GIM17499.1"/>
    </source>
</evidence>
<dbReference type="GO" id="GO:0031297">
    <property type="term" value="P:replication fork processing"/>
    <property type="evidence" value="ECO:0007669"/>
    <property type="project" value="TreeGrafter"/>
</dbReference>
<proteinExistence type="predicted"/>
<dbReference type="GO" id="GO:0004520">
    <property type="term" value="F:DNA endonuclease activity"/>
    <property type="evidence" value="ECO:0007669"/>
    <property type="project" value="TreeGrafter"/>
</dbReference>
<feature type="region of interest" description="Disordered" evidence="5">
    <location>
        <begin position="80"/>
        <end position="161"/>
    </location>
</feature>
<dbReference type="InterPro" id="IPR001650">
    <property type="entry name" value="Helicase_C-like"/>
</dbReference>
<dbReference type="PROSITE" id="PS51194">
    <property type="entry name" value="HELICASE_CTER"/>
    <property type="match status" value="1"/>
</dbReference>
<dbReference type="InterPro" id="IPR027417">
    <property type="entry name" value="P-loop_NTPase"/>
</dbReference>
<dbReference type="GO" id="GO:0016787">
    <property type="term" value="F:hydrolase activity"/>
    <property type="evidence" value="ECO:0007669"/>
    <property type="project" value="UniProtKB-KW"/>
</dbReference>
<dbReference type="GO" id="GO:0005524">
    <property type="term" value="F:ATP binding"/>
    <property type="evidence" value="ECO:0007669"/>
    <property type="project" value="UniProtKB-KW"/>
</dbReference>
<dbReference type="Pfam" id="PF00271">
    <property type="entry name" value="Helicase_C"/>
    <property type="match status" value="1"/>
</dbReference>
<evidence type="ECO:0000313" key="7">
    <source>
        <dbReference type="Proteomes" id="UP000722791"/>
    </source>
</evidence>
<dbReference type="PROSITE" id="PS51192">
    <property type="entry name" value="HELICASE_ATP_BIND_1"/>
    <property type="match status" value="1"/>
</dbReference>
<keyword evidence="3" id="KW-0347">Helicase</keyword>
<dbReference type="Proteomes" id="UP000722791">
    <property type="component" value="Unassembled WGS sequence"/>
</dbReference>
<comment type="caution">
    <text evidence="6">The sequence shown here is derived from an EMBL/GenBank/DDBJ whole genome shotgun (WGS) entry which is preliminary data.</text>
</comment>
<organism evidence="6 7">
    <name type="scientific">Volvox reticuliferus</name>
    <dbReference type="NCBI Taxonomy" id="1737510"/>
    <lineage>
        <taxon>Eukaryota</taxon>
        <taxon>Viridiplantae</taxon>
        <taxon>Chlorophyta</taxon>
        <taxon>core chlorophytes</taxon>
        <taxon>Chlorophyceae</taxon>
        <taxon>CS clade</taxon>
        <taxon>Chlamydomonadales</taxon>
        <taxon>Volvocaceae</taxon>
        <taxon>Volvox</taxon>
    </lineage>
</organism>
<evidence type="ECO:0000256" key="5">
    <source>
        <dbReference type="SAM" id="MobiDB-lite"/>
    </source>
</evidence>
<feature type="region of interest" description="Disordered" evidence="5">
    <location>
        <begin position="40"/>
        <end position="68"/>
    </location>
</feature>
<dbReference type="AlphaFoldDB" id="A0A8J4CW42"/>
<dbReference type="Pfam" id="PF00176">
    <property type="entry name" value="SNF2-rel_dom"/>
    <property type="match status" value="1"/>
</dbReference>
<dbReference type="InterPro" id="IPR049730">
    <property type="entry name" value="SNF2/RAD54-like_C"/>
</dbReference>
<evidence type="ECO:0000256" key="1">
    <source>
        <dbReference type="ARBA" id="ARBA00022741"/>
    </source>
</evidence>
<name>A0A8J4CW42_9CHLO</name>
<feature type="compositionally biased region" description="Polar residues" evidence="5">
    <location>
        <begin position="127"/>
        <end position="139"/>
    </location>
</feature>
<dbReference type="SUPFAM" id="SSF52540">
    <property type="entry name" value="P-loop containing nucleoside triphosphate hydrolases"/>
    <property type="match status" value="2"/>
</dbReference>
<dbReference type="SMART" id="SM00487">
    <property type="entry name" value="DEXDc"/>
    <property type="match status" value="1"/>
</dbReference>
<dbReference type="EMBL" id="BNCQ01000164">
    <property type="protein sequence ID" value="GIM17499.1"/>
    <property type="molecule type" value="Genomic_DNA"/>
</dbReference>
<feature type="compositionally biased region" description="Low complexity" evidence="5">
    <location>
        <begin position="317"/>
        <end position="329"/>
    </location>
</feature>
<evidence type="ECO:0000256" key="3">
    <source>
        <dbReference type="ARBA" id="ARBA00022806"/>
    </source>
</evidence>
<dbReference type="PANTHER" id="PTHR45766:SF3">
    <property type="entry name" value="DNA ANNEALING HELICASE AND ENDONUCLEASE ZRANB3"/>
    <property type="match status" value="1"/>
</dbReference>
<feature type="compositionally biased region" description="Acidic residues" evidence="5">
    <location>
        <begin position="1076"/>
        <end position="1087"/>
    </location>
</feature>
<dbReference type="InterPro" id="IPR010003">
    <property type="entry name" value="HARP_dom"/>
</dbReference>
<protein>
    <submittedName>
        <fullName evidence="6">Uncharacterized protein</fullName>
    </submittedName>
</protein>
<sequence length="1094" mass="120445">MLDDEDVDFDYLDKLVEKHQASTGVQPTPAYQQQREQLLLPHDVTQRNPRHGRNPHCQSLQPSKCSEHPWKYHAAGTANEAPDALPYGQQQQHIPGSNYQLQPHENRGPEPLLQHAQQCPPSWHPPQRQNQEQLLQSKQPAHLGQQPQPPRRPSQYQPQEQQLQPIIKQPTVHGASVVAFPHGRQDRQMNPTHQVQGEAPLLGPGGQLPRQHHHHQVPPQLNQLLQQSSQQPQQAYPQGRPQLQQQRPPHLHHLPGHQRAAPHGAFTAALPDRPWAQGLERQEPAPQQQPQLTPHQLAQEQIMHPPPLLPVLPPPSKQQQAQRQEQPAPVSGDPTPVCSRRPNRQLPASLGRPAEQHLPGEECDAGPPPMGNTTAEALTAPVSCRSVTFAAGLGLEDNKRFVVRVGYHDALKAVFELITGASGYNHSVKGWTFPLAQYKHVMSALTDGRLRTRGVQVTVQQTLPEFVGRMLHAAAARPNDERLYDKLTRRSHEGEQSLDEKMMPFQREGVRHALKVGGRVLIGDEMGLGKTVQACCLLKCYSEDWPALVVVPKSLRETWADALFMWLKLTDQDVFVINGPLDIEKLRGSQPLLRPQVIVVSYDTLSRAPEQLREFNPKMVVLDEAHYIKNGKAQRTKAALPLVQQARRAVLLTGTPALSKPAELVPLLQGLIPSANIKATEFSERYSVPDRRYPGKFFGSRNEVELNRLLQGTVMVRRLKRDVLKHLPAKRRQQVFVRLPDADMRKLSKMSKELEGIKAVADSMMSAGPGSALAGVCREQQQTIMRLWRDTAALKAAAVAEYCADLLEADGAKFLLFAHHQVLLDAVEAKVKSCKGGYIRIDGKTDSVARAEYVKRFQEDSDIKVAILSIQAAGVGLTMTASSLVVFAELSWVPGDIQQAEDRCHRIGQHTSVNIHFLLVRGSIDEIMWDTLQNKLDNVGKVLDGSGAFIKVDVTREVHGLGIAAATVRPASDCESGGGLNTCATTMTVGGPELGMMAVGTGGGASDWSSSEANKAATSIRVAGKAALVMAGTRRISDYFNPAGMGGAGGARAVGKLQDSSEAGIAGKKRGRDPLDEVEVISEDETSKDDFKRR</sequence>
<gene>
    <name evidence="6" type="ORF">Vretimale_20047</name>
</gene>
<feature type="compositionally biased region" description="Low complexity" evidence="5">
    <location>
        <begin position="217"/>
        <end position="248"/>
    </location>
</feature>
<keyword evidence="1" id="KW-0547">Nucleotide-binding</keyword>
<dbReference type="GO" id="GO:0004386">
    <property type="term" value="F:helicase activity"/>
    <property type="evidence" value="ECO:0007669"/>
    <property type="project" value="UniProtKB-KW"/>
</dbReference>
<dbReference type="InterPro" id="IPR038718">
    <property type="entry name" value="SNF2-like_sf"/>
</dbReference>
<dbReference type="GO" id="GO:0043596">
    <property type="term" value="C:nuclear replication fork"/>
    <property type="evidence" value="ECO:0007669"/>
    <property type="project" value="TreeGrafter"/>
</dbReference>
<feature type="region of interest" description="Disordered" evidence="5">
    <location>
        <begin position="1050"/>
        <end position="1094"/>
    </location>
</feature>
<dbReference type="CDD" id="cd18793">
    <property type="entry name" value="SF2_C_SNF"/>
    <property type="match status" value="1"/>
</dbReference>
<feature type="compositionally biased region" description="Polar residues" evidence="5">
    <location>
        <begin position="88"/>
        <end position="103"/>
    </location>
</feature>
<reference evidence="6" key="1">
    <citation type="journal article" date="2021" name="Proc. Natl. Acad. Sci. U.S.A.">
        <title>Three genomes in the algal genus Volvox reveal the fate of a haploid sex-determining region after a transition to homothallism.</title>
        <authorList>
            <person name="Yamamoto K."/>
            <person name="Hamaji T."/>
            <person name="Kawai-Toyooka H."/>
            <person name="Matsuzaki R."/>
            <person name="Takahashi F."/>
            <person name="Nishimura Y."/>
            <person name="Kawachi M."/>
            <person name="Noguchi H."/>
            <person name="Minakuchi Y."/>
            <person name="Umen J.G."/>
            <person name="Toyoda A."/>
            <person name="Nozaki H."/>
        </authorList>
    </citation>
    <scope>NUCLEOTIDE SEQUENCE</scope>
    <source>
        <strain evidence="6">NIES-3785</strain>
    </source>
</reference>
<dbReference type="GO" id="GO:0006281">
    <property type="term" value="P:DNA repair"/>
    <property type="evidence" value="ECO:0007669"/>
    <property type="project" value="TreeGrafter"/>
</dbReference>
<dbReference type="InterPro" id="IPR014001">
    <property type="entry name" value="Helicase_ATP-bd"/>
</dbReference>
<dbReference type="PROSITE" id="PS51467">
    <property type="entry name" value="HARP"/>
    <property type="match status" value="1"/>
</dbReference>
<feature type="region of interest" description="Disordered" evidence="5">
    <location>
        <begin position="305"/>
        <end position="375"/>
    </location>
</feature>
<dbReference type="InterPro" id="IPR000330">
    <property type="entry name" value="SNF2_N"/>
</dbReference>
<accession>A0A8J4CW42</accession>